<protein>
    <submittedName>
        <fullName evidence="1">Genomic scaffold, ProqFM164S02</fullName>
    </submittedName>
</protein>
<keyword evidence="2" id="KW-1185">Reference proteome</keyword>
<organism evidence="1 2">
    <name type="scientific">Penicillium roqueforti (strain FM164)</name>
    <dbReference type="NCBI Taxonomy" id="1365484"/>
    <lineage>
        <taxon>Eukaryota</taxon>
        <taxon>Fungi</taxon>
        <taxon>Dikarya</taxon>
        <taxon>Ascomycota</taxon>
        <taxon>Pezizomycotina</taxon>
        <taxon>Eurotiomycetes</taxon>
        <taxon>Eurotiomycetidae</taxon>
        <taxon>Eurotiales</taxon>
        <taxon>Aspergillaceae</taxon>
        <taxon>Penicillium</taxon>
    </lineage>
</organism>
<sequence length="33" mass="3579">MQLHSLTFIRKGASGGWGIDLAEPHGTVPRRSC</sequence>
<dbReference type="Proteomes" id="UP000030686">
    <property type="component" value="Unassembled WGS sequence"/>
</dbReference>
<evidence type="ECO:0000313" key="2">
    <source>
        <dbReference type="Proteomes" id="UP000030686"/>
    </source>
</evidence>
<reference evidence="1" key="1">
    <citation type="journal article" date="2014" name="Nat. Commun.">
        <title>Multiple recent horizontal transfers of a large genomic region in cheese making fungi.</title>
        <authorList>
            <person name="Cheeseman K."/>
            <person name="Ropars J."/>
            <person name="Renault P."/>
            <person name="Dupont J."/>
            <person name="Gouzy J."/>
            <person name="Branca A."/>
            <person name="Abraham A.L."/>
            <person name="Ceppi M."/>
            <person name="Conseiller E."/>
            <person name="Debuchy R."/>
            <person name="Malagnac F."/>
            <person name="Goarin A."/>
            <person name="Silar P."/>
            <person name="Lacoste S."/>
            <person name="Sallet E."/>
            <person name="Bensimon A."/>
            <person name="Giraud T."/>
            <person name="Brygoo Y."/>
        </authorList>
    </citation>
    <scope>NUCLEOTIDE SEQUENCE [LARGE SCALE GENOMIC DNA]</scope>
    <source>
        <strain evidence="1">FM164</strain>
    </source>
</reference>
<accession>W6Q4L3</accession>
<dbReference type="AlphaFoldDB" id="W6Q4L3"/>
<name>W6Q4L3_PENRF</name>
<evidence type="ECO:0000313" key="1">
    <source>
        <dbReference type="EMBL" id="CDM30901.1"/>
    </source>
</evidence>
<dbReference type="EMBL" id="HG792016">
    <property type="protein sequence ID" value="CDM30901.1"/>
    <property type="molecule type" value="Genomic_DNA"/>
</dbReference>
<gene>
    <name evidence="1" type="ORF">PROQFM164_S02g001051</name>
</gene>
<proteinExistence type="predicted"/>